<dbReference type="Pfam" id="PF04381">
    <property type="entry name" value="RdgC"/>
    <property type="match status" value="1"/>
</dbReference>
<comment type="similarity">
    <text evidence="2 6">Belongs to the RdgC family.</text>
</comment>
<evidence type="ECO:0000256" key="1">
    <source>
        <dbReference type="ARBA" id="ARBA00004453"/>
    </source>
</evidence>
<evidence type="ECO:0000256" key="2">
    <source>
        <dbReference type="ARBA" id="ARBA00008657"/>
    </source>
</evidence>
<evidence type="ECO:0000313" key="8">
    <source>
        <dbReference type="Proteomes" id="UP000604481"/>
    </source>
</evidence>
<dbReference type="InterPro" id="IPR007476">
    <property type="entry name" value="RdgC"/>
</dbReference>
<keyword evidence="5 6" id="KW-0233">DNA recombination</keyword>
<comment type="subcellular location">
    <subcellularLocation>
        <location evidence="1 6">Cytoplasm</location>
        <location evidence="1 6">Nucleoid</location>
    </subcellularLocation>
</comment>
<keyword evidence="4 6" id="KW-0963">Cytoplasm</keyword>
<dbReference type="NCBIfam" id="NF001463">
    <property type="entry name" value="PRK00321.1-4"/>
    <property type="match status" value="1"/>
</dbReference>
<comment type="function">
    <text evidence="6">May be involved in recombination.</text>
</comment>
<name>A0A8J7K136_9NEIS</name>
<evidence type="ECO:0000256" key="5">
    <source>
        <dbReference type="ARBA" id="ARBA00023172"/>
    </source>
</evidence>
<dbReference type="HAMAP" id="MF_00194">
    <property type="entry name" value="RdgC"/>
    <property type="match status" value="1"/>
</dbReference>
<accession>A0A8J7K136</accession>
<dbReference type="Proteomes" id="UP000604481">
    <property type="component" value="Unassembled WGS sequence"/>
</dbReference>
<organism evidence="7 8">
    <name type="scientific">Chitinilyticum piscinae</name>
    <dbReference type="NCBI Taxonomy" id="2866724"/>
    <lineage>
        <taxon>Bacteria</taxon>
        <taxon>Pseudomonadati</taxon>
        <taxon>Pseudomonadota</taxon>
        <taxon>Betaproteobacteria</taxon>
        <taxon>Neisseriales</taxon>
        <taxon>Chitinibacteraceae</taxon>
        <taxon>Chitinilyticum</taxon>
    </lineage>
</organism>
<gene>
    <name evidence="6" type="primary">rdgC</name>
    <name evidence="7" type="ORF">INR99_04745</name>
</gene>
<dbReference type="PANTHER" id="PTHR38103:SF1">
    <property type="entry name" value="RECOMBINATION-ASSOCIATED PROTEIN RDGC"/>
    <property type="match status" value="1"/>
</dbReference>
<evidence type="ECO:0000256" key="3">
    <source>
        <dbReference type="ARBA" id="ARBA00022296"/>
    </source>
</evidence>
<evidence type="ECO:0000256" key="6">
    <source>
        <dbReference type="HAMAP-Rule" id="MF_00194"/>
    </source>
</evidence>
<reference evidence="7 8" key="1">
    <citation type="submission" date="2020-10" db="EMBL/GenBank/DDBJ databases">
        <title>The genome sequence of Chitinilyticum litopenaei 4Y14.</title>
        <authorList>
            <person name="Liu Y."/>
        </authorList>
    </citation>
    <scope>NUCLEOTIDE SEQUENCE [LARGE SCALE GENOMIC DNA]</scope>
    <source>
        <strain evidence="7 8">4Y14</strain>
    </source>
</reference>
<proteinExistence type="inferred from homology"/>
<protein>
    <recommendedName>
        <fullName evidence="3 6">Recombination-associated protein RdgC</fullName>
    </recommendedName>
</protein>
<dbReference type="GO" id="GO:0005737">
    <property type="term" value="C:cytoplasm"/>
    <property type="evidence" value="ECO:0007669"/>
    <property type="project" value="UniProtKB-UniRule"/>
</dbReference>
<keyword evidence="8" id="KW-1185">Reference proteome</keyword>
<comment type="caution">
    <text evidence="7">The sequence shown here is derived from an EMBL/GenBank/DDBJ whole genome shotgun (WGS) entry which is preliminary data.</text>
</comment>
<dbReference type="GO" id="GO:0000018">
    <property type="term" value="P:regulation of DNA recombination"/>
    <property type="evidence" value="ECO:0007669"/>
    <property type="project" value="TreeGrafter"/>
</dbReference>
<dbReference type="GO" id="GO:0043590">
    <property type="term" value="C:bacterial nucleoid"/>
    <property type="evidence" value="ECO:0007669"/>
    <property type="project" value="TreeGrafter"/>
</dbReference>
<evidence type="ECO:0000313" key="7">
    <source>
        <dbReference type="EMBL" id="MBE9608651.1"/>
    </source>
</evidence>
<evidence type="ECO:0000256" key="4">
    <source>
        <dbReference type="ARBA" id="ARBA00022490"/>
    </source>
</evidence>
<dbReference type="RefSeq" id="WP_194115182.1">
    <property type="nucleotide sequence ID" value="NZ_JADFUA010000002.1"/>
</dbReference>
<dbReference type="AlphaFoldDB" id="A0A8J7K136"/>
<dbReference type="NCBIfam" id="NF001464">
    <property type="entry name" value="PRK00321.1-5"/>
    <property type="match status" value="1"/>
</dbReference>
<dbReference type="GO" id="GO:0006310">
    <property type="term" value="P:DNA recombination"/>
    <property type="evidence" value="ECO:0007669"/>
    <property type="project" value="UniProtKB-UniRule"/>
</dbReference>
<dbReference type="PANTHER" id="PTHR38103">
    <property type="entry name" value="RECOMBINATION-ASSOCIATED PROTEIN RDGC"/>
    <property type="match status" value="1"/>
</dbReference>
<dbReference type="EMBL" id="JADFUA010000002">
    <property type="protein sequence ID" value="MBE9608651.1"/>
    <property type="molecule type" value="Genomic_DNA"/>
</dbReference>
<sequence length="302" mass="33874">MLWFRNLQIYRLNPDHGMTADSVRACLEKKPFVPCGSMDLASAGWTAPAKHAPDELIYARQDAVLVQLKTETKLLPGIVVRQEAEERIRHIEEEEARKVGRKEAKEIRERVAEELLPRAFTKQGAQRAIIDLQQNLVLVESASASRAENLLADLREALGSLPTRLLQTSTTPQTAMTIWLEQEAPDDFTLDADCELRFPGDDGAVARFTRQDLNADEVRKHLESGKLVTRMGMSWNERISFQLTEKLEIKRLAMLDVLQDDLKNADADSQEALFDGSFALTIGELRQFIPALIEALGGELPA</sequence>
<dbReference type="GO" id="GO:0003690">
    <property type="term" value="F:double-stranded DNA binding"/>
    <property type="evidence" value="ECO:0007669"/>
    <property type="project" value="TreeGrafter"/>
</dbReference>